<name>A0A9W6IAI6_9ACTN</name>
<evidence type="ECO:0000313" key="1">
    <source>
        <dbReference type="EMBL" id="GLK14168.1"/>
    </source>
</evidence>
<reference evidence="1" key="1">
    <citation type="journal article" date="2014" name="Int. J. Syst. Evol. Microbiol.">
        <title>Complete genome sequence of Corynebacterium casei LMG S-19264T (=DSM 44701T), isolated from a smear-ripened cheese.</title>
        <authorList>
            <consortium name="US DOE Joint Genome Institute (JGI-PGF)"/>
            <person name="Walter F."/>
            <person name="Albersmeier A."/>
            <person name="Kalinowski J."/>
            <person name="Ruckert C."/>
        </authorList>
    </citation>
    <scope>NUCLEOTIDE SEQUENCE</scope>
    <source>
        <strain evidence="1">VKM Ac-2007</strain>
    </source>
</reference>
<organism evidence="1 2">
    <name type="scientific">Streptosporangium carneum</name>
    <dbReference type="NCBI Taxonomy" id="47481"/>
    <lineage>
        <taxon>Bacteria</taxon>
        <taxon>Bacillati</taxon>
        <taxon>Actinomycetota</taxon>
        <taxon>Actinomycetes</taxon>
        <taxon>Streptosporangiales</taxon>
        <taxon>Streptosporangiaceae</taxon>
        <taxon>Streptosporangium</taxon>
    </lineage>
</organism>
<reference evidence="1" key="2">
    <citation type="submission" date="2023-01" db="EMBL/GenBank/DDBJ databases">
        <authorList>
            <person name="Sun Q."/>
            <person name="Evtushenko L."/>
        </authorList>
    </citation>
    <scope>NUCLEOTIDE SEQUENCE</scope>
    <source>
        <strain evidence="1">VKM Ac-2007</strain>
    </source>
</reference>
<evidence type="ECO:0000313" key="2">
    <source>
        <dbReference type="Proteomes" id="UP001143474"/>
    </source>
</evidence>
<dbReference type="EMBL" id="BSEV01000029">
    <property type="protein sequence ID" value="GLK14168.1"/>
    <property type="molecule type" value="Genomic_DNA"/>
</dbReference>
<protein>
    <submittedName>
        <fullName evidence="1">Uncharacterized protein</fullName>
    </submittedName>
</protein>
<proteinExistence type="predicted"/>
<comment type="caution">
    <text evidence="1">The sequence shown here is derived from an EMBL/GenBank/DDBJ whole genome shotgun (WGS) entry which is preliminary data.</text>
</comment>
<accession>A0A9W6IAI6</accession>
<dbReference type="RefSeq" id="WP_271222417.1">
    <property type="nucleotide sequence ID" value="NZ_BAAAVD010000018.1"/>
</dbReference>
<keyword evidence="2" id="KW-1185">Reference proteome</keyword>
<dbReference type="Proteomes" id="UP001143474">
    <property type="component" value="Unassembled WGS sequence"/>
</dbReference>
<sequence length="147" mass="15255">MNIVRVWSGGPDRHGRTPPIALDEHLSATSDEARWLPVADVILCPDVPPCGDGESTVARTLVRHPGCLVAACRRADGAVVVGSRDGQILTFDEAEPWRAASAAHAWAVAGGRLEDLPGVSIMEVGGDPEPGIPACAGPVLLVARRAG</sequence>
<gene>
    <name evidence="1" type="ORF">GCM10017600_75800</name>
</gene>
<dbReference type="AlphaFoldDB" id="A0A9W6IAI6"/>